<name>A0AA86JHB2_9BURK</name>
<evidence type="ECO:0000256" key="1">
    <source>
        <dbReference type="SAM" id="SignalP"/>
    </source>
</evidence>
<keyword evidence="1" id="KW-0732">Signal</keyword>
<gene>
    <name evidence="2" type="ORF">RGQ30_26120</name>
</gene>
<feature type="chain" id="PRO_5045550584" description="Auto-transporter adhesin head GIN domain-containing protein" evidence="1">
    <location>
        <begin position="25"/>
        <end position="195"/>
    </location>
</feature>
<reference evidence="2 3" key="1">
    <citation type="submission" date="2023-10" db="EMBL/GenBank/DDBJ databases">
        <title>Complete Genome Sequence of Limnobacter thiooxidans CS-K2T, Isolated from freshwater lake sediments in Bavaria, Germany.</title>
        <authorList>
            <person name="Naruki M."/>
            <person name="Watanabe A."/>
            <person name="Warashina T."/>
            <person name="Morita T."/>
            <person name="Arakawa K."/>
        </authorList>
    </citation>
    <scope>NUCLEOTIDE SEQUENCE [LARGE SCALE GENOMIC DNA]</scope>
    <source>
        <strain evidence="2 3">CS-K2</strain>
    </source>
</reference>
<keyword evidence="3" id="KW-1185">Reference proteome</keyword>
<evidence type="ECO:0008006" key="4">
    <source>
        <dbReference type="Google" id="ProtNLM"/>
    </source>
</evidence>
<dbReference type="EMBL" id="AP028947">
    <property type="protein sequence ID" value="BET27111.1"/>
    <property type="molecule type" value="Genomic_DNA"/>
</dbReference>
<dbReference type="KEGG" id="lto:RGQ30_26120"/>
<dbReference type="Proteomes" id="UP001329151">
    <property type="component" value="Chromosome"/>
</dbReference>
<dbReference type="AlphaFoldDB" id="A0AA86JHB2"/>
<sequence>MLKQSVKSLSILAALLSMHSVASATCQGSDCQVEVEANVDFDGHYHLSPSHNGIYIQSNTGTNTAIVDLQNVVMRDNGAVSGAAQAVGNNIAISLSSSSKVPVRHVSQGNYGDQLATVSLIQHSASKTGEVNIEAVSIGNNFSLSLDNATLAELSVAQCNVSDNVALAEFRFDPTKLTASATAVGNNISIGAVRP</sequence>
<dbReference type="RefSeq" id="WP_130557781.1">
    <property type="nucleotide sequence ID" value="NZ_AP028947.1"/>
</dbReference>
<evidence type="ECO:0000313" key="2">
    <source>
        <dbReference type="EMBL" id="BET27111.1"/>
    </source>
</evidence>
<feature type="signal peptide" evidence="1">
    <location>
        <begin position="1"/>
        <end position="24"/>
    </location>
</feature>
<proteinExistence type="predicted"/>
<evidence type="ECO:0000313" key="3">
    <source>
        <dbReference type="Proteomes" id="UP001329151"/>
    </source>
</evidence>
<protein>
    <recommendedName>
        <fullName evidence="4">Auto-transporter adhesin head GIN domain-containing protein</fullName>
    </recommendedName>
</protein>
<accession>A0AA86JHB2</accession>
<organism evidence="2 3">
    <name type="scientific">Limnobacter thiooxidans</name>
    <dbReference type="NCBI Taxonomy" id="131080"/>
    <lineage>
        <taxon>Bacteria</taxon>
        <taxon>Pseudomonadati</taxon>
        <taxon>Pseudomonadota</taxon>
        <taxon>Betaproteobacteria</taxon>
        <taxon>Burkholderiales</taxon>
        <taxon>Burkholderiaceae</taxon>
        <taxon>Limnobacter</taxon>
    </lineage>
</organism>